<evidence type="ECO:0000313" key="2">
    <source>
        <dbReference type="EMBL" id="AYV49655.1"/>
    </source>
</evidence>
<organism evidence="3 4">
    <name type="scientific">Caulobacter flavus</name>
    <dbReference type="NCBI Taxonomy" id="1679497"/>
    <lineage>
        <taxon>Bacteria</taxon>
        <taxon>Pseudomonadati</taxon>
        <taxon>Pseudomonadota</taxon>
        <taxon>Alphaproteobacteria</taxon>
        <taxon>Caulobacterales</taxon>
        <taxon>Caulobacteraceae</taxon>
        <taxon>Caulobacter</taxon>
    </lineage>
</organism>
<feature type="chain" id="PRO_5044577653" description="Metal-binding protein" evidence="1">
    <location>
        <begin position="31"/>
        <end position="157"/>
    </location>
</feature>
<dbReference type="AlphaFoldDB" id="A0A2N5CM94"/>
<feature type="signal peptide" evidence="1">
    <location>
        <begin position="1"/>
        <end position="30"/>
    </location>
</feature>
<evidence type="ECO:0000313" key="3">
    <source>
        <dbReference type="EMBL" id="PLR07023.1"/>
    </source>
</evidence>
<reference evidence="2 5" key="2">
    <citation type="submission" date="2018-01" db="EMBL/GenBank/DDBJ databases">
        <title>Complete genome sequence of Caulobacter flavus RHGG3.</title>
        <authorList>
            <person name="Yang E."/>
        </authorList>
    </citation>
    <scope>NUCLEOTIDE SEQUENCE [LARGE SCALE GENOMIC DNA]</scope>
    <source>
        <strain evidence="2 5">RHGG3</strain>
    </source>
</reference>
<dbReference type="RefSeq" id="WP_101715351.1">
    <property type="nucleotide sequence ID" value="NZ_CP026100.1"/>
</dbReference>
<keyword evidence="5" id="KW-1185">Reference proteome</keyword>
<dbReference type="InterPro" id="IPR007332">
    <property type="entry name" value="DUF411"/>
</dbReference>
<evidence type="ECO:0008006" key="6">
    <source>
        <dbReference type="Google" id="ProtNLM"/>
    </source>
</evidence>
<dbReference type="EMBL" id="PJRQ01000048">
    <property type="protein sequence ID" value="PLR07023.1"/>
    <property type="molecule type" value="Genomic_DNA"/>
</dbReference>
<reference evidence="3 4" key="1">
    <citation type="submission" date="2017-12" db="EMBL/GenBank/DDBJ databases">
        <title>The genome sequence of Caulobacter flavus CGMCC1 15093.</title>
        <authorList>
            <person name="Gao J."/>
            <person name="Mao X."/>
            <person name="Sun J."/>
        </authorList>
    </citation>
    <scope>NUCLEOTIDE SEQUENCE [LARGE SCALE GENOMIC DNA]</scope>
    <source>
        <strain evidence="3 4">CGMCC1 15093</strain>
    </source>
</reference>
<name>A0A2N5CM94_9CAUL</name>
<protein>
    <recommendedName>
        <fullName evidence="6">Metal-binding protein</fullName>
    </recommendedName>
</protein>
<dbReference type="Proteomes" id="UP000281192">
    <property type="component" value="Chromosome"/>
</dbReference>
<evidence type="ECO:0000313" key="4">
    <source>
        <dbReference type="Proteomes" id="UP000234483"/>
    </source>
</evidence>
<keyword evidence="1" id="KW-0732">Signal</keyword>
<proteinExistence type="predicted"/>
<dbReference type="OrthoDB" id="14727at2"/>
<accession>A0A2N5CM94</accession>
<dbReference type="KEGG" id="cfh:C1707_19090"/>
<dbReference type="Pfam" id="PF04214">
    <property type="entry name" value="DUF411"/>
    <property type="match status" value="1"/>
</dbReference>
<sequence length="157" mass="16707">MTPKPQPVRRLSRRLLLAAGFAGLAAPALGQTRGLTVYKTPYCGCCTGWVTHMRRAGFTPTIVEREDLAPVRAKFGIPDALASCHTAVVGGYALEGHVPPADVIRLLKERPKALGLAVPGMPVGSPGMEQPGGARQRFDTLLVLDRAGRTRVFASHA</sequence>
<dbReference type="EMBL" id="CP026100">
    <property type="protein sequence ID" value="AYV49655.1"/>
    <property type="molecule type" value="Genomic_DNA"/>
</dbReference>
<evidence type="ECO:0000256" key="1">
    <source>
        <dbReference type="SAM" id="SignalP"/>
    </source>
</evidence>
<dbReference type="Proteomes" id="UP000234483">
    <property type="component" value="Unassembled WGS sequence"/>
</dbReference>
<gene>
    <name evidence="2" type="ORF">C1707_19090</name>
    <name evidence="3" type="ORF">CFHF_23465</name>
</gene>
<evidence type="ECO:0000313" key="5">
    <source>
        <dbReference type="Proteomes" id="UP000281192"/>
    </source>
</evidence>